<organism evidence="2 3">
    <name type="scientific">Apodospora peruviana</name>
    <dbReference type="NCBI Taxonomy" id="516989"/>
    <lineage>
        <taxon>Eukaryota</taxon>
        <taxon>Fungi</taxon>
        <taxon>Dikarya</taxon>
        <taxon>Ascomycota</taxon>
        <taxon>Pezizomycotina</taxon>
        <taxon>Sordariomycetes</taxon>
        <taxon>Sordariomycetidae</taxon>
        <taxon>Sordariales</taxon>
        <taxon>Lasiosphaeriaceae</taxon>
        <taxon>Apodospora</taxon>
    </lineage>
</organism>
<dbReference type="PANTHER" id="PTHR37783:SF1">
    <property type="entry name" value="MEMBRANE PROTEIN, PUTATIVE (AFU_ORTHOLOGUE AFUA_1G04315)-RELATED"/>
    <property type="match status" value="1"/>
</dbReference>
<dbReference type="EMBL" id="JAUEDM010000006">
    <property type="protein sequence ID" value="KAK3314693.1"/>
    <property type="molecule type" value="Genomic_DNA"/>
</dbReference>
<reference evidence="2" key="2">
    <citation type="submission" date="2023-06" db="EMBL/GenBank/DDBJ databases">
        <authorList>
            <consortium name="Lawrence Berkeley National Laboratory"/>
            <person name="Haridas S."/>
            <person name="Hensen N."/>
            <person name="Bonometti L."/>
            <person name="Westerberg I."/>
            <person name="Brannstrom I.O."/>
            <person name="Guillou S."/>
            <person name="Cros-Aarteil S."/>
            <person name="Calhoun S."/>
            <person name="Kuo A."/>
            <person name="Mondo S."/>
            <person name="Pangilinan J."/>
            <person name="Riley R."/>
            <person name="Labutti K."/>
            <person name="Andreopoulos B."/>
            <person name="Lipzen A."/>
            <person name="Chen C."/>
            <person name="Yanf M."/>
            <person name="Daum C."/>
            <person name="Ng V."/>
            <person name="Clum A."/>
            <person name="Steindorff A."/>
            <person name="Ohm R."/>
            <person name="Martin F."/>
            <person name="Silar P."/>
            <person name="Natvig D."/>
            <person name="Lalanne C."/>
            <person name="Gautier V."/>
            <person name="Ament-Velasquez S.L."/>
            <person name="Kruys A."/>
            <person name="Hutchinson M.I."/>
            <person name="Powell A.J."/>
            <person name="Barry K."/>
            <person name="Miller A.N."/>
            <person name="Grigoriev I.V."/>
            <person name="Debuchy R."/>
            <person name="Gladieux P."/>
            <person name="Thoren M.H."/>
            <person name="Johannesson H."/>
        </authorList>
    </citation>
    <scope>NUCLEOTIDE SEQUENCE</scope>
    <source>
        <strain evidence="2">CBS 118394</strain>
    </source>
</reference>
<dbReference type="Gene3D" id="3.20.180.10">
    <property type="entry name" value="PNP-oxidase-like"/>
    <property type="match status" value="1"/>
</dbReference>
<comment type="caution">
    <text evidence="2">The sequence shown here is derived from an EMBL/GenBank/DDBJ whole genome shotgun (WGS) entry which is preliminary data.</text>
</comment>
<sequence>MDSSSPTFIPPAAKERTISHMNKDHAADLQHILQHYNKLPASACQNVQMVDMDLSSLTLTTSALGGAKESLATYTVKIDPPMAAWNDRRARLIEMTMAARSVFGIATPETSPDHSSPDQSIGSRMTYHLPRGAEWISAVGVTVYFLSFFLVRAGFFSSPESVQSKAVETLFPVDGVRGFCWFVNKMFWPVLIIHLTESFLVERTRLAREGVPKGSKVWFMWLASTFLEGYPAFGRFNWVAEGLRKEGEERASGAAAAAK</sequence>
<proteinExistence type="predicted"/>
<dbReference type="PANTHER" id="PTHR37783">
    <property type="entry name" value="MEMBRANE PROTEIN, PUTATIVE (AFU_ORTHOLOGUE AFUA_1G04315)-RELATED"/>
    <property type="match status" value="1"/>
</dbReference>
<dbReference type="InterPro" id="IPR019595">
    <property type="entry name" value="DUF2470"/>
</dbReference>
<name>A0AAE0HXD9_9PEZI</name>
<dbReference type="AlphaFoldDB" id="A0AAE0HXD9"/>
<reference evidence="2" key="1">
    <citation type="journal article" date="2023" name="Mol. Phylogenet. Evol.">
        <title>Genome-scale phylogeny and comparative genomics of the fungal order Sordariales.</title>
        <authorList>
            <person name="Hensen N."/>
            <person name="Bonometti L."/>
            <person name="Westerberg I."/>
            <person name="Brannstrom I.O."/>
            <person name="Guillou S."/>
            <person name="Cros-Aarteil S."/>
            <person name="Calhoun S."/>
            <person name="Haridas S."/>
            <person name="Kuo A."/>
            <person name="Mondo S."/>
            <person name="Pangilinan J."/>
            <person name="Riley R."/>
            <person name="LaButti K."/>
            <person name="Andreopoulos B."/>
            <person name="Lipzen A."/>
            <person name="Chen C."/>
            <person name="Yan M."/>
            <person name="Daum C."/>
            <person name="Ng V."/>
            <person name="Clum A."/>
            <person name="Steindorff A."/>
            <person name="Ohm R.A."/>
            <person name="Martin F."/>
            <person name="Silar P."/>
            <person name="Natvig D.O."/>
            <person name="Lalanne C."/>
            <person name="Gautier V."/>
            <person name="Ament-Velasquez S.L."/>
            <person name="Kruys A."/>
            <person name="Hutchinson M.I."/>
            <person name="Powell A.J."/>
            <person name="Barry K."/>
            <person name="Miller A.N."/>
            <person name="Grigoriev I.V."/>
            <person name="Debuchy R."/>
            <person name="Gladieux P."/>
            <person name="Hiltunen Thoren M."/>
            <person name="Johannesson H."/>
        </authorList>
    </citation>
    <scope>NUCLEOTIDE SEQUENCE</scope>
    <source>
        <strain evidence="2">CBS 118394</strain>
    </source>
</reference>
<protein>
    <recommendedName>
        <fullName evidence="1">DUF2470 domain-containing protein</fullName>
    </recommendedName>
</protein>
<evidence type="ECO:0000259" key="1">
    <source>
        <dbReference type="Pfam" id="PF10615"/>
    </source>
</evidence>
<evidence type="ECO:0000313" key="2">
    <source>
        <dbReference type="EMBL" id="KAK3314693.1"/>
    </source>
</evidence>
<evidence type="ECO:0000313" key="3">
    <source>
        <dbReference type="Proteomes" id="UP001283341"/>
    </source>
</evidence>
<dbReference type="InterPro" id="IPR037119">
    <property type="entry name" value="Haem_oxidase_HugZ-like_sf"/>
</dbReference>
<accession>A0AAE0HXD9</accession>
<dbReference type="Proteomes" id="UP001283341">
    <property type="component" value="Unassembled WGS sequence"/>
</dbReference>
<feature type="domain" description="DUF2470" evidence="1">
    <location>
        <begin position="14"/>
        <end position="95"/>
    </location>
</feature>
<gene>
    <name evidence="2" type="ORF">B0H66DRAFT_563405</name>
</gene>
<dbReference type="Pfam" id="PF10615">
    <property type="entry name" value="DUF2470"/>
    <property type="match status" value="1"/>
</dbReference>
<keyword evidence="3" id="KW-1185">Reference proteome</keyword>